<feature type="region of interest" description="Disordered" evidence="1">
    <location>
        <begin position="1"/>
        <end position="287"/>
    </location>
</feature>
<evidence type="ECO:0000313" key="3">
    <source>
        <dbReference type="Proteomes" id="UP000034711"/>
    </source>
</evidence>
<organism evidence="2 3">
    <name type="scientific">Candidatus Uhrbacteria bacterium GW2011_GWA2_53_10</name>
    <dbReference type="NCBI Taxonomy" id="1618980"/>
    <lineage>
        <taxon>Bacteria</taxon>
        <taxon>Candidatus Uhriibacteriota</taxon>
    </lineage>
</organism>
<proteinExistence type="predicted"/>
<feature type="compositionally biased region" description="Basic and acidic residues" evidence="1">
    <location>
        <begin position="252"/>
        <end position="278"/>
    </location>
</feature>
<evidence type="ECO:0000256" key="1">
    <source>
        <dbReference type="SAM" id="MobiDB-lite"/>
    </source>
</evidence>
<feature type="compositionally biased region" description="Basic and acidic residues" evidence="1">
    <location>
        <begin position="149"/>
        <end position="162"/>
    </location>
</feature>
<evidence type="ECO:0000313" key="2">
    <source>
        <dbReference type="EMBL" id="KKW32138.1"/>
    </source>
</evidence>
<feature type="compositionally biased region" description="Basic and acidic residues" evidence="1">
    <location>
        <begin position="204"/>
        <end position="234"/>
    </location>
</feature>
<feature type="compositionally biased region" description="Basic and acidic residues" evidence="1">
    <location>
        <begin position="116"/>
        <end position="139"/>
    </location>
</feature>
<name>A0A0G1XLK6_9BACT</name>
<dbReference type="Proteomes" id="UP000034711">
    <property type="component" value="Unassembled WGS sequence"/>
</dbReference>
<sequence length="331" mass="38335">MIAQHAHDEHHDKRVTHENERGKRHSRPPEGRHIIKQELGAEHHEEDDEEKVAQGPDARLHFALEQGARERHPGDERPELEAEPEPCEQAGYEKAPRDREDEQELLGPGCVRHQPRHDSRGNKPKDRHEDEPFAERLPQDDIEVALGSERGKAEQDKERDEILHEEEPDAYPTVERVEVLLVDEELHDDDRARERKRDRKVHARDRIKPEGAGDKKTDKRGEQHLPDAGRHRNAPDLPHGPPIEPKPYCEQQESHAELAHRREHVKVAGEGKQLRAHNDTGQNIGDDERLVQALCHERKNRRNDDNDRDLKKKFLQKHGFIITSDSFSSEA</sequence>
<comment type="caution">
    <text evidence="2">The sequence shown here is derived from an EMBL/GenBank/DDBJ whole genome shotgun (WGS) entry which is preliminary data.</text>
</comment>
<protein>
    <submittedName>
        <fullName evidence="2">Uncharacterized protein</fullName>
    </submittedName>
</protein>
<gene>
    <name evidence="2" type="ORF">UY77_C0034G0013</name>
</gene>
<dbReference type="EMBL" id="LCRI01000034">
    <property type="protein sequence ID" value="KKW32138.1"/>
    <property type="molecule type" value="Genomic_DNA"/>
</dbReference>
<accession>A0A0G1XLK6</accession>
<dbReference type="AlphaFoldDB" id="A0A0G1XLK6"/>
<reference evidence="2 3" key="1">
    <citation type="journal article" date="2015" name="Nature">
        <title>rRNA introns, odd ribosomes, and small enigmatic genomes across a large radiation of phyla.</title>
        <authorList>
            <person name="Brown C.T."/>
            <person name="Hug L.A."/>
            <person name="Thomas B.C."/>
            <person name="Sharon I."/>
            <person name="Castelle C.J."/>
            <person name="Singh A."/>
            <person name="Wilkins M.J."/>
            <person name="Williams K.H."/>
            <person name="Banfield J.F."/>
        </authorList>
    </citation>
    <scope>NUCLEOTIDE SEQUENCE [LARGE SCALE GENOMIC DNA]</scope>
</reference>
<feature type="compositionally biased region" description="Basic and acidic residues" evidence="1">
    <location>
        <begin position="58"/>
        <end position="80"/>
    </location>
</feature>
<feature type="compositionally biased region" description="Basic and acidic residues" evidence="1">
    <location>
        <begin position="1"/>
        <end position="44"/>
    </location>
</feature>